<name>A0ABW2SNC3_9ACTO</name>
<proteinExistence type="predicted"/>
<dbReference type="Proteomes" id="UP001596527">
    <property type="component" value="Unassembled WGS sequence"/>
</dbReference>
<accession>A0ABW2SNC3</accession>
<organism evidence="1 2">
    <name type="scientific">Schaalia naturae</name>
    <dbReference type="NCBI Taxonomy" id="635203"/>
    <lineage>
        <taxon>Bacteria</taxon>
        <taxon>Bacillati</taxon>
        <taxon>Actinomycetota</taxon>
        <taxon>Actinomycetes</taxon>
        <taxon>Actinomycetales</taxon>
        <taxon>Actinomycetaceae</taxon>
        <taxon>Schaalia</taxon>
    </lineage>
</organism>
<evidence type="ECO:0000313" key="1">
    <source>
        <dbReference type="EMBL" id="MFC7581642.1"/>
    </source>
</evidence>
<sequence length="350" mass="40032">MRTTTSEIITVDSGSRNRVVRSPDHVRIKRGRFLRLSPEDVTSKPWESRRRVAEARILAVAQTCAQPLVFTLYSALALWGIEGWVDNPDVTFRCEQRYAGSRLPRVRVGRADVTGVLVRQTWMARWTGRRFRRGDLWFDSLEDTALLFACTRHPLEAFVAVCGILRRLTGLDRWALRTSPDADGPIRERLLAVLDGRPGTRGIRTARRILRFASAQCEGVGERAFLWVLLSVCPEMPQLQHEVVVNGTRRFIDFAFPALRIALEFDGMGKLGDTEAEIVRNRRRMFSRDQDLVRAGWKVFHFTWDDFADFEVLRARLVELLGWGGAVVDPQRRGLWRPVPPAVGARDRRA</sequence>
<evidence type="ECO:0000313" key="2">
    <source>
        <dbReference type="Proteomes" id="UP001596527"/>
    </source>
</evidence>
<keyword evidence="2" id="KW-1185">Reference proteome</keyword>
<gene>
    <name evidence="1" type="ORF">ACFQWG_10600</name>
</gene>
<comment type="caution">
    <text evidence="1">The sequence shown here is derived from an EMBL/GenBank/DDBJ whole genome shotgun (WGS) entry which is preliminary data.</text>
</comment>
<reference evidence="2" key="1">
    <citation type="journal article" date="2019" name="Int. J. Syst. Evol. Microbiol.">
        <title>The Global Catalogue of Microorganisms (GCM) 10K type strain sequencing project: providing services to taxonomists for standard genome sequencing and annotation.</title>
        <authorList>
            <consortium name="The Broad Institute Genomics Platform"/>
            <consortium name="The Broad Institute Genome Sequencing Center for Infectious Disease"/>
            <person name="Wu L."/>
            <person name="Ma J."/>
        </authorList>
    </citation>
    <scope>NUCLEOTIDE SEQUENCE [LARGE SCALE GENOMIC DNA]</scope>
    <source>
        <strain evidence="2">CCUG 56698</strain>
    </source>
</reference>
<evidence type="ECO:0008006" key="3">
    <source>
        <dbReference type="Google" id="ProtNLM"/>
    </source>
</evidence>
<protein>
    <recommendedName>
        <fullName evidence="3">DUF559 domain-containing protein</fullName>
    </recommendedName>
</protein>
<dbReference type="RefSeq" id="WP_380975122.1">
    <property type="nucleotide sequence ID" value="NZ_JBHTEF010000001.1"/>
</dbReference>
<dbReference type="EMBL" id="JBHTEF010000001">
    <property type="protein sequence ID" value="MFC7581642.1"/>
    <property type="molecule type" value="Genomic_DNA"/>
</dbReference>